<dbReference type="AlphaFoldDB" id="A0ABD5S456"/>
<dbReference type="Proteomes" id="UP001596328">
    <property type="component" value="Unassembled WGS sequence"/>
</dbReference>
<keyword evidence="2" id="KW-1185">Reference proteome</keyword>
<reference evidence="1 2" key="1">
    <citation type="journal article" date="2019" name="Int. J. Syst. Evol. Microbiol.">
        <title>The Global Catalogue of Microorganisms (GCM) 10K type strain sequencing project: providing services to taxonomists for standard genome sequencing and annotation.</title>
        <authorList>
            <consortium name="The Broad Institute Genomics Platform"/>
            <consortium name="The Broad Institute Genome Sequencing Center for Infectious Disease"/>
            <person name="Wu L."/>
            <person name="Ma J."/>
        </authorList>
    </citation>
    <scope>NUCLEOTIDE SEQUENCE [LARGE SCALE GENOMIC DNA]</scope>
    <source>
        <strain evidence="1 2">NBRC 111368</strain>
    </source>
</reference>
<evidence type="ECO:0000313" key="2">
    <source>
        <dbReference type="Proteomes" id="UP001596328"/>
    </source>
</evidence>
<gene>
    <name evidence="1" type="ORF">ACFQE1_15760</name>
</gene>
<name>A0ABD5S456_9EURY</name>
<sequence length="19" mass="1923">MAVAVIALVAAALLAVRRD</sequence>
<accession>A0ABD5S456</accession>
<organism evidence="1 2">
    <name type="scientific">Halobium palmae</name>
    <dbReference type="NCBI Taxonomy" id="1776492"/>
    <lineage>
        <taxon>Archaea</taxon>
        <taxon>Methanobacteriati</taxon>
        <taxon>Methanobacteriota</taxon>
        <taxon>Stenosarchaea group</taxon>
        <taxon>Halobacteria</taxon>
        <taxon>Halobacteriales</taxon>
        <taxon>Haloferacaceae</taxon>
        <taxon>Halobium</taxon>
    </lineage>
</organism>
<dbReference type="EMBL" id="JBHSWU010000712">
    <property type="protein sequence ID" value="MFC6725797.1"/>
    <property type="molecule type" value="Genomic_DNA"/>
</dbReference>
<evidence type="ECO:0000313" key="1">
    <source>
        <dbReference type="EMBL" id="MFC6725797.1"/>
    </source>
</evidence>
<protein>
    <submittedName>
        <fullName evidence="1">Uncharacterized protein</fullName>
    </submittedName>
</protein>
<comment type="caution">
    <text evidence="1">The sequence shown here is derived from an EMBL/GenBank/DDBJ whole genome shotgun (WGS) entry which is preliminary data.</text>
</comment>
<proteinExistence type="predicted"/>